<accession>A0A0F4LUE0</accession>
<dbReference type="PANTHER" id="PTHR46832:SF1">
    <property type="entry name" value="5'-METHYLTHIOADENOSINE_S-ADENOSYLHOMOCYSTEINE NUCLEOSIDASE"/>
    <property type="match status" value="1"/>
</dbReference>
<dbReference type="Proteomes" id="UP000033558">
    <property type="component" value="Unassembled WGS sequence"/>
</dbReference>
<dbReference type="GO" id="GO:0008930">
    <property type="term" value="F:methylthioadenosine nucleosidase activity"/>
    <property type="evidence" value="ECO:0007669"/>
    <property type="project" value="InterPro"/>
</dbReference>
<evidence type="ECO:0000256" key="6">
    <source>
        <dbReference type="ARBA" id="ARBA00050313"/>
    </source>
</evidence>
<dbReference type="Pfam" id="PF01048">
    <property type="entry name" value="PNP_UDP_1"/>
    <property type="match status" value="1"/>
</dbReference>
<dbReference type="GO" id="GO:0019509">
    <property type="term" value="P:L-methionine salvage from methylthioadenosine"/>
    <property type="evidence" value="ECO:0007669"/>
    <property type="project" value="UniProtKB-UniPathway"/>
</dbReference>
<dbReference type="GO" id="GO:0005829">
    <property type="term" value="C:cytosol"/>
    <property type="evidence" value="ECO:0007669"/>
    <property type="project" value="TreeGrafter"/>
</dbReference>
<keyword evidence="3" id="KW-0028">Amino-acid biosynthesis</keyword>
<dbReference type="HOGENOM" id="CLU_031248_2_2_9"/>
<evidence type="ECO:0000256" key="3">
    <source>
        <dbReference type="ARBA" id="ARBA00022605"/>
    </source>
</evidence>
<comment type="catalytic activity">
    <reaction evidence="6">
        <text>5'-deoxyadenosine + H2O = 5-deoxy-D-ribose + adenine</text>
        <dbReference type="Rhea" id="RHEA:29859"/>
        <dbReference type="ChEBI" id="CHEBI:15377"/>
        <dbReference type="ChEBI" id="CHEBI:16708"/>
        <dbReference type="ChEBI" id="CHEBI:17319"/>
        <dbReference type="ChEBI" id="CHEBI:149540"/>
        <dbReference type="EC" id="3.2.2.9"/>
    </reaction>
    <physiologicalReaction direction="left-to-right" evidence="6">
        <dbReference type="Rhea" id="RHEA:29860"/>
    </physiologicalReaction>
</comment>
<feature type="domain" description="Nucleoside phosphorylase" evidence="7">
    <location>
        <begin position="2"/>
        <end position="226"/>
    </location>
</feature>
<evidence type="ECO:0000256" key="1">
    <source>
        <dbReference type="ARBA" id="ARBA00004945"/>
    </source>
</evidence>
<dbReference type="EMBL" id="JXJQ01000008">
    <property type="protein sequence ID" value="KJY61894.1"/>
    <property type="molecule type" value="Genomic_DNA"/>
</dbReference>
<dbReference type="CDD" id="cd09008">
    <property type="entry name" value="MTAN"/>
    <property type="match status" value="1"/>
</dbReference>
<dbReference type="RefSeq" id="WP_046316628.1">
    <property type="nucleotide sequence ID" value="NZ_JAMBJK010000001.1"/>
</dbReference>
<comment type="pathway">
    <text evidence="1">Amino-acid biosynthesis; L-methionine biosynthesis via salvage pathway; S-methyl-5-thio-alpha-D-ribose 1-phosphate from S-methyl-5'-thioadenosine (hydrolase route): step 1/2.</text>
</comment>
<keyword evidence="9" id="KW-1185">Reference proteome</keyword>
<dbReference type="InterPro" id="IPR010049">
    <property type="entry name" value="MTA_SAH_Nsdase"/>
</dbReference>
<dbReference type="PANTHER" id="PTHR46832">
    <property type="entry name" value="5'-METHYLTHIOADENOSINE/S-ADENOSYLHOMOCYSTEINE NUCLEOSIDASE"/>
    <property type="match status" value="1"/>
</dbReference>
<dbReference type="EC" id="3.2.2.9" evidence="2"/>
<evidence type="ECO:0000256" key="4">
    <source>
        <dbReference type="ARBA" id="ARBA00022801"/>
    </source>
</evidence>
<dbReference type="SUPFAM" id="SSF53167">
    <property type="entry name" value="Purine and uridine phosphorylases"/>
    <property type="match status" value="1"/>
</dbReference>
<dbReference type="NCBIfam" id="TIGR01704">
    <property type="entry name" value="MTA_SAH-Nsdase"/>
    <property type="match status" value="1"/>
</dbReference>
<organism evidence="8 9">
    <name type="scientific">Bombilactobacillus mellifer</name>
    <dbReference type="NCBI Taxonomy" id="1218492"/>
    <lineage>
        <taxon>Bacteria</taxon>
        <taxon>Bacillati</taxon>
        <taxon>Bacillota</taxon>
        <taxon>Bacilli</taxon>
        <taxon>Lactobacillales</taxon>
        <taxon>Lactobacillaceae</taxon>
        <taxon>Bombilactobacillus</taxon>
    </lineage>
</organism>
<dbReference type="Gene3D" id="3.40.50.1580">
    <property type="entry name" value="Nucleoside phosphorylase domain"/>
    <property type="match status" value="1"/>
</dbReference>
<dbReference type="InterPro" id="IPR035994">
    <property type="entry name" value="Nucleoside_phosphorylase_sf"/>
</dbReference>
<reference evidence="8 9" key="1">
    <citation type="submission" date="2015-01" db="EMBL/GenBank/DDBJ databases">
        <title>Comparative genomics of the lactic acid bacteria isolated from the honey bee gut.</title>
        <authorList>
            <person name="Ellegaard K.M."/>
            <person name="Tamarit D."/>
            <person name="Javelind E."/>
            <person name="Olofsson T."/>
            <person name="Andersson S.G."/>
            <person name="Vasquez A."/>
        </authorList>
    </citation>
    <scope>NUCLEOTIDE SEQUENCE [LARGE SCALE GENOMIC DNA]</scope>
    <source>
        <strain evidence="8 9">Bin4</strain>
    </source>
</reference>
<dbReference type="UniPathway" id="UPA00904">
    <property type="reaction ID" value="UER00871"/>
</dbReference>
<dbReference type="NCBIfam" id="NF004079">
    <property type="entry name" value="PRK05584.1"/>
    <property type="match status" value="1"/>
</dbReference>
<evidence type="ECO:0000256" key="5">
    <source>
        <dbReference type="ARBA" id="ARBA00023167"/>
    </source>
</evidence>
<evidence type="ECO:0000256" key="2">
    <source>
        <dbReference type="ARBA" id="ARBA00011974"/>
    </source>
</evidence>
<evidence type="ECO:0000259" key="7">
    <source>
        <dbReference type="Pfam" id="PF01048"/>
    </source>
</evidence>
<name>A0A0F4LUE0_9LACO</name>
<gene>
    <name evidence="8" type="primary">mtnN</name>
    <name evidence="8" type="ORF">JG30_09470</name>
</gene>
<dbReference type="OrthoDB" id="9792278at2"/>
<dbReference type="AlphaFoldDB" id="A0A0F4LUE0"/>
<dbReference type="FunFam" id="3.40.50.1580:FF:000001">
    <property type="entry name" value="MTA/SAH nucleosidase family protein"/>
    <property type="match status" value="1"/>
</dbReference>
<dbReference type="GO" id="GO:0008782">
    <property type="term" value="F:adenosylhomocysteine nucleosidase activity"/>
    <property type="evidence" value="ECO:0007669"/>
    <property type="project" value="UniProtKB-EC"/>
</dbReference>
<dbReference type="GO" id="GO:0019284">
    <property type="term" value="P:L-methionine salvage from S-adenosylmethionine"/>
    <property type="evidence" value="ECO:0007669"/>
    <property type="project" value="TreeGrafter"/>
</dbReference>
<evidence type="ECO:0000313" key="8">
    <source>
        <dbReference type="EMBL" id="KJY61894.1"/>
    </source>
</evidence>
<dbReference type="InterPro" id="IPR000845">
    <property type="entry name" value="Nucleoside_phosphorylase_d"/>
</dbReference>
<dbReference type="PATRIC" id="fig|1218492.5.peg.1087"/>
<dbReference type="STRING" id="1218492.JG30_09470"/>
<sequence>MRIAVIVAMDEEIGLLKKSIDCVRVDTVAGIQIYTGRYQAHQLFVAQSGIGKVQAGMVATILCNNYFPEVIVNTGSAGGIGADLQIGDVVISTAVAYHDVDVTSSGYEYGQLPQQPRFFEADGELVKKIDAAAQIVGQTTHQGLIVSGDQFLNSSQAVARILQQFPQALASDMEGAAMGQVATQFKIPFVVIRAISDVGDENSEASFAEFVRDAGERSVQTLIDFLDHNE</sequence>
<keyword evidence="4" id="KW-0378">Hydrolase</keyword>
<proteinExistence type="predicted"/>
<dbReference type="GO" id="GO:0009164">
    <property type="term" value="P:nucleoside catabolic process"/>
    <property type="evidence" value="ECO:0007669"/>
    <property type="project" value="InterPro"/>
</dbReference>
<comment type="caution">
    <text evidence="8">The sequence shown here is derived from an EMBL/GenBank/DDBJ whole genome shotgun (WGS) entry which is preliminary data.</text>
</comment>
<keyword evidence="5" id="KW-0486">Methionine biosynthesis</keyword>
<protein>
    <recommendedName>
        <fullName evidence="2">adenosylhomocysteine nucleosidase</fullName>
        <ecNumber evidence="2">3.2.2.9</ecNumber>
    </recommendedName>
</protein>
<evidence type="ECO:0000313" key="9">
    <source>
        <dbReference type="Proteomes" id="UP000033558"/>
    </source>
</evidence>